<dbReference type="Proteomes" id="UP000006044">
    <property type="component" value="Unassembled WGS sequence"/>
</dbReference>
<organism evidence="8 9">
    <name type="scientific">Barnesiella intestinihominis YIT 11860</name>
    <dbReference type="NCBI Taxonomy" id="742726"/>
    <lineage>
        <taxon>Bacteria</taxon>
        <taxon>Pseudomonadati</taxon>
        <taxon>Bacteroidota</taxon>
        <taxon>Bacteroidia</taxon>
        <taxon>Bacteroidales</taxon>
        <taxon>Barnesiellaceae</taxon>
        <taxon>Barnesiella</taxon>
    </lineage>
</organism>
<dbReference type="InterPro" id="IPR017317">
    <property type="entry name" value="Pept_S8_subtilisin_bacteroid-2"/>
</dbReference>
<dbReference type="GO" id="GO:0006508">
    <property type="term" value="P:proteolysis"/>
    <property type="evidence" value="ECO:0007669"/>
    <property type="project" value="UniProtKB-KW"/>
</dbReference>
<dbReference type="PATRIC" id="fig|742726.3.peg.2186"/>
<keyword evidence="9" id="KW-1185">Reference proteome</keyword>
<keyword evidence="2 5" id="KW-0645">Protease</keyword>
<dbReference type="OrthoDB" id="9792152at2"/>
<keyword evidence="4 5" id="KW-0720">Serine protease</keyword>
<feature type="chain" id="PRO_5003843971" evidence="6">
    <location>
        <begin position="21"/>
        <end position="532"/>
    </location>
</feature>
<dbReference type="AlphaFoldDB" id="K0WTV5"/>
<dbReference type="InterPro" id="IPR050131">
    <property type="entry name" value="Peptidase_S8_subtilisin-like"/>
</dbReference>
<feature type="signal peptide" evidence="6">
    <location>
        <begin position="1"/>
        <end position="20"/>
    </location>
</feature>
<evidence type="ECO:0000256" key="2">
    <source>
        <dbReference type="ARBA" id="ARBA00022670"/>
    </source>
</evidence>
<dbReference type="STRING" id="742726.HMPREF9448_02093"/>
<comment type="similarity">
    <text evidence="1 5">Belongs to the peptidase S8 family.</text>
</comment>
<evidence type="ECO:0000313" key="8">
    <source>
        <dbReference type="EMBL" id="EJZ62742.1"/>
    </source>
</evidence>
<dbReference type="SUPFAM" id="SSF52743">
    <property type="entry name" value="Subtilisin-like"/>
    <property type="match status" value="1"/>
</dbReference>
<reference evidence="8 9" key="1">
    <citation type="submission" date="2012-08" db="EMBL/GenBank/DDBJ databases">
        <title>The Genome Sequence of Barnesiella intestinihominis YIT 11860.</title>
        <authorList>
            <consortium name="The Broad Institute Genome Sequencing Platform"/>
            <person name="Earl A."/>
            <person name="Ward D."/>
            <person name="Feldgarden M."/>
            <person name="Gevers D."/>
            <person name="Morotomi M."/>
            <person name="Walker B."/>
            <person name="Young S.K."/>
            <person name="Zeng Q."/>
            <person name="Gargeya S."/>
            <person name="Fitzgerald M."/>
            <person name="Haas B."/>
            <person name="Abouelleil A."/>
            <person name="Alvarado L."/>
            <person name="Arachchi H.M."/>
            <person name="Berlin A.M."/>
            <person name="Chapman S.B."/>
            <person name="Goldberg J."/>
            <person name="Griggs A."/>
            <person name="Gujja S."/>
            <person name="Hansen M."/>
            <person name="Howarth C."/>
            <person name="Imamovic A."/>
            <person name="Larimer J."/>
            <person name="McCowen C."/>
            <person name="Montmayeur A."/>
            <person name="Murphy C."/>
            <person name="Neiman D."/>
            <person name="Pearson M."/>
            <person name="Priest M."/>
            <person name="Roberts A."/>
            <person name="Saif S."/>
            <person name="Shea T."/>
            <person name="Sisk P."/>
            <person name="Sykes S."/>
            <person name="Wortman J."/>
            <person name="Nusbaum C."/>
            <person name="Birren B."/>
        </authorList>
    </citation>
    <scope>NUCLEOTIDE SEQUENCE [LARGE SCALE GENOMIC DNA]</scope>
    <source>
        <strain evidence="8 9">YIT 11860</strain>
    </source>
</reference>
<dbReference type="RefSeq" id="WP_008862489.1">
    <property type="nucleotide sequence ID" value="NZ_JH815205.1"/>
</dbReference>
<evidence type="ECO:0000256" key="4">
    <source>
        <dbReference type="ARBA" id="ARBA00022825"/>
    </source>
</evidence>
<evidence type="ECO:0000256" key="6">
    <source>
        <dbReference type="SAM" id="SignalP"/>
    </source>
</evidence>
<sequence length="532" mass="58180">MIRPILLLSFFIAFTANNIAQEQQYRIWFNDKPESVHSVDEPEKFLSEQAIAHREKQNIPIDSTDLPIDPVRLKKLSELGARILATSKWLNTATIALTDTTDLSAIASLSFVKKHESLGIAVQPVSNLKKRQKQIESESENPYGDATLQIDVHNGDELHRAGFTGKGMTIAVIDGGFFNADRNPKFDPNKIIGNQDFIDKKMDFTHGDTHGSSVLSTMLVKDSSVFIGTAPDAAYWLLRSEDTDTEYPAEEDYWVAALEYADSIGADVITSSLGYSEFDDSRFNHTWDQLDGKSAFISQAAAMGVQKGLLIVVSAGNEGGNTWGKTTFPGDVDGVLTVGAVSPNLKPAYFSGRGFTADGRIKPDIMGIGATAATITPEGNTAWKDGTSFSAPIIAGLTACLRQALPDLSAQEIVGLIKNNSSQSLTPDSVMGYGIPDFYAAYRQGTGIEPSLKEDIPLQIIDREGIPVIKIKRLPIGETSITLHIYTLEGVIIQEYNVSENSETPLYTLKKGIYILAARCQSNYWTQKIQRL</sequence>
<dbReference type="HOGENOM" id="CLU_026626_0_0_10"/>
<feature type="active site" description="Charge relay system" evidence="5">
    <location>
        <position position="388"/>
    </location>
</feature>
<gene>
    <name evidence="8" type="ORF">HMPREF9448_02093</name>
</gene>
<protein>
    <submittedName>
        <fullName evidence="8">Por secretion system C-terminal sorting domain-containing protein</fullName>
    </submittedName>
</protein>
<feature type="active site" description="Charge relay system" evidence="5">
    <location>
        <position position="210"/>
    </location>
</feature>
<dbReference type="GO" id="GO:0004252">
    <property type="term" value="F:serine-type endopeptidase activity"/>
    <property type="evidence" value="ECO:0007669"/>
    <property type="project" value="UniProtKB-UniRule"/>
</dbReference>
<dbReference type="Pfam" id="PF00082">
    <property type="entry name" value="Peptidase_S8"/>
    <property type="match status" value="1"/>
</dbReference>
<name>K0WTV5_9BACT</name>
<accession>K0WTV5</accession>
<comment type="caution">
    <text evidence="8">The sequence shown here is derived from an EMBL/GenBank/DDBJ whole genome shotgun (WGS) entry which is preliminary data.</text>
</comment>
<evidence type="ECO:0000256" key="3">
    <source>
        <dbReference type="ARBA" id="ARBA00022801"/>
    </source>
</evidence>
<evidence type="ECO:0000259" key="7">
    <source>
        <dbReference type="Pfam" id="PF00082"/>
    </source>
</evidence>
<dbReference type="PROSITE" id="PS51892">
    <property type="entry name" value="SUBTILASE"/>
    <property type="match status" value="1"/>
</dbReference>
<dbReference type="InterPro" id="IPR036852">
    <property type="entry name" value="Peptidase_S8/S53_dom_sf"/>
</dbReference>
<dbReference type="PIRSF" id="PIRSF037903">
    <property type="entry name" value="Subtilisin_rel_GFO_2223"/>
    <property type="match status" value="1"/>
</dbReference>
<dbReference type="EMBL" id="ADLE01000015">
    <property type="protein sequence ID" value="EJZ62742.1"/>
    <property type="molecule type" value="Genomic_DNA"/>
</dbReference>
<feature type="active site" description="Charge relay system" evidence="5">
    <location>
        <position position="174"/>
    </location>
</feature>
<dbReference type="InterPro" id="IPR000209">
    <property type="entry name" value="Peptidase_S8/S53_dom"/>
</dbReference>
<dbReference type="PANTHER" id="PTHR43806">
    <property type="entry name" value="PEPTIDASE S8"/>
    <property type="match status" value="1"/>
</dbReference>
<proteinExistence type="inferred from homology"/>
<evidence type="ECO:0000256" key="5">
    <source>
        <dbReference type="PROSITE-ProRule" id="PRU01240"/>
    </source>
</evidence>
<evidence type="ECO:0000313" key="9">
    <source>
        <dbReference type="Proteomes" id="UP000006044"/>
    </source>
</evidence>
<dbReference type="PROSITE" id="PS00138">
    <property type="entry name" value="SUBTILASE_SER"/>
    <property type="match status" value="1"/>
</dbReference>
<dbReference type="Gene3D" id="3.40.50.200">
    <property type="entry name" value="Peptidase S8/S53 domain"/>
    <property type="match status" value="1"/>
</dbReference>
<evidence type="ECO:0000256" key="1">
    <source>
        <dbReference type="ARBA" id="ARBA00011073"/>
    </source>
</evidence>
<dbReference type="PRINTS" id="PR00723">
    <property type="entry name" value="SUBTILISIN"/>
</dbReference>
<keyword evidence="3 5" id="KW-0378">Hydrolase</keyword>
<dbReference type="PANTHER" id="PTHR43806:SF67">
    <property type="entry name" value="EGF-LIKE DOMAIN-CONTAINING PROTEIN"/>
    <property type="match status" value="1"/>
</dbReference>
<dbReference type="InterPro" id="IPR023828">
    <property type="entry name" value="Peptidase_S8_Ser-AS"/>
</dbReference>
<keyword evidence="6" id="KW-0732">Signal</keyword>
<dbReference type="GeneID" id="77849304"/>
<dbReference type="InterPro" id="IPR015500">
    <property type="entry name" value="Peptidase_S8_subtilisin-rel"/>
</dbReference>
<feature type="domain" description="Peptidase S8/S53" evidence="7">
    <location>
        <begin position="165"/>
        <end position="434"/>
    </location>
</feature>
<dbReference type="eggNOG" id="COG1404">
    <property type="taxonomic scope" value="Bacteria"/>
</dbReference>